<dbReference type="InterPro" id="IPR017871">
    <property type="entry name" value="ABC_transporter-like_CS"/>
</dbReference>
<dbReference type="PROSITE" id="PS00211">
    <property type="entry name" value="ABC_TRANSPORTER_1"/>
    <property type="match status" value="1"/>
</dbReference>
<name>A0A9D2U702_9BURK</name>
<keyword evidence="2" id="KW-0813">Transport</keyword>
<comment type="similarity">
    <text evidence="1">Belongs to the ABC transporter superfamily.</text>
</comment>
<reference evidence="7" key="2">
    <citation type="submission" date="2021-04" db="EMBL/GenBank/DDBJ databases">
        <authorList>
            <person name="Gilroy R."/>
        </authorList>
    </citation>
    <scope>NUCLEOTIDE SEQUENCE</scope>
    <source>
        <strain evidence="7">9264</strain>
    </source>
</reference>
<dbReference type="CDD" id="cd03293">
    <property type="entry name" value="ABC_NrtD_SsuB_transporters"/>
    <property type="match status" value="1"/>
</dbReference>
<dbReference type="Pfam" id="PF00005">
    <property type="entry name" value="ABC_tran"/>
    <property type="match status" value="1"/>
</dbReference>
<keyword evidence="4" id="KW-0547">Nucleotide-binding</keyword>
<comment type="caution">
    <text evidence="7">The sequence shown here is derived from an EMBL/GenBank/DDBJ whole genome shotgun (WGS) entry which is preliminary data.</text>
</comment>
<dbReference type="Proteomes" id="UP000823889">
    <property type="component" value="Unassembled WGS sequence"/>
</dbReference>
<dbReference type="GO" id="GO:0005524">
    <property type="term" value="F:ATP binding"/>
    <property type="evidence" value="ECO:0007669"/>
    <property type="project" value="UniProtKB-KW"/>
</dbReference>
<keyword evidence="3" id="KW-0472">Membrane</keyword>
<dbReference type="PANTHER" id="PTHR42788:SF19">
    <property type="entry name" value="ALIPHATIC SULFONATES IMPORT ATP-BINDING PROTEIN SSUB 2"/>
    <property type="match status" value="1"/>
</dbReference>
<dbReference type="AlphaFoldDB" id="A0A9D2U702"/>
<evidence type="ECO:0000313" key="8">
    <source>
        <dbReference type="Proteomes" id="UP000823889"/>
    </source>
</evidence>
<feature type="domain" description="ABC transporter" evidence="6">
    <location>
        <begin position="10"/>
        <end position="240"/>
    </location>
</feature>
<dbReference type="InterPro" id="IPR003439">
    <property type="entry name" value="ABC_transporter-like_ATP-bd"/>
</dbReference>
<protein>
    <submittedName>
        <fullName evidence="7">ABC transporter ATP-binding protein</fullName>
    </submittedName>
</protein>
<dbReference type="SUPFAM" id="SSF52540">
    <property type="entry name" value="P-loop containing nucleoside triphosphate hydrolases"/>
    <property type="match status" value="1"/>
</dbReference>
<evidence type="ECO:0000256" key="1">
    <source>
        <dbReference type="ARBA" id="ARBA00005417"/>
    </source>
</evidence>
<dbReference type="InterPro" id="IPR050166">
    <property type="entry name" value="ABC_transporter_ATP-bind"/>
</dbReference>
<dbReference type="PROSITE" id="PS50893">
    <property type="entry name" value="ABC_TRANSPORTER_2"/>
    <property type="match status" value="1"/>
</dbReference>
<gene>
    <name evidence="7" type="ORF">H9906_00770</name>
</gene>
<evidence type="ECO:0000259" key="6">
    <source>
        <dbReference type="PROSITE" id="PS50893"/>
    </source>
</evidence>
<keyword evidence="5 7" id="KW-0067">ATP-binding</keyword>
<dbReference type="InterPro" id="IPR003593">
    <property type="entry name" value="AAA+_ATPase"/>
</dbReference>
<dbReference type="SMART" id="SM00382">
    <property type="entry name" value="AAA"/>
    <property type="match status" value="1"/>
</dbReference>
<sequence>MTVSTHSILLRAHNIGLRFGQGPVLANLNMRIQAQECVVILGPSGVGKSTLLRCLAGLATPTEGHIDYQGQPLKSVHPRLAVAFQDPALLPWLTVRENVGFGLNFSRQPTLSKHERAQRVQRALTEVGLAHCPDLYPSELSGGMAQRVALARCLARQPEVLLLDEPFGALDAVTRHDMQRLLQRIRKDFQCTVIMITHDIDEALALATRLLVIAGRPANLVAEWALTPTLAADGSQAITAQHQTIKQDILTLLNHYALTQSAP</sequence>
<dbReference type="PANTHER" id="PTHR42788">
    <property type="entry name" value="TAURINE IMPORT ATP-BINDING PROTEIN-RELATED"/>
    <property type="match status" value="1"/>
</dbReference>
<reference evidence="7" key="1">
    <citation type="journal article" date="2021" name="PeerJ">
        <title>Extensive microbial diversity within the chicken gut microbiome revealed by metagenomics and culture.</title>
        <authorList>
            <person name="Gilroy R."/>
            <person name="Ravi A."/>
            <person name="Getino M."/>
            <person name="Pursley I."/>
            <person name="Horton D.L."/>
            <person name="Alikhan N.F."/>
            <person name="Baker D."/>
            <person name="Gharbi K."/>
            <person name="Hall N."/>
            <person name="Watson M."/>
            <person name="Adriaenssens E.M."/>
            <person name="Foster-Nyarko E."/>
            <person name="Jarju S."/>
            <person name="Secka A."/>
            <person name="Antonio M."/>
            <person name="Oren A."/>
            <person name="Chaudhuri R.R."/>
            <person name="La Ragione R."/>
            <person name="Hildebrand F."/>
            <person name="Pallen M.J."/>
        </authorList>
    </citation>
    <scope>NUCLEOTIDE SEQUENCE</scope>
    <source>
        <strain evidence="7">9264</strain>
    </source>
</reference>
<dbReference type="Gene3D" id="3.40.50.300">
    <property type="entry name" value="P-loop containing nucleotide triphosphate hydrolases"/>
    <property type="match status" value="1"/>
</dbReference>
<accession>A0A9D2U702</accession>
<dbReference type="GO" id="GO:0016887">
    <property type="term" value="F:ATP hydrolysis activity"/>
    <property type="evidence" value="ECO:0007669"/>
    <property type="project" value="InterPro"/>
</dbReference>
<keyword evidence="3" id="KW-1003">Cell membrane</keyword>
<proteinExistence type="inferred from homology"/>
<dbReference type="EMBL" id="DWUQ01000015">
    <property type="protein sequence ID" value="HJD43546.1"/>
    <property type="molecule type" value="Genomic_DNA"/>
</dbReference>
<evidence type="ECO:0000256" key="4">
    <source>
        <dbReference type="ARBA" id="ARBA00022741"/>
    </source>
</evidence>
<evidence type="ECO:0000256" key="5">
    <source>
        <dbReference type="ARBA" id="ARBA00022840"/>
    </source>
</evidence>
<evidence type="ECO:0000256" key="2">
    <source>
        <dbReference type="ARBA" id="ARBA00022448"/>
    </source>
</evidence>
<evidence type="ECO:0000313" key="7">
    <source>
        <dbReference type="EMBL" id="HJD43546.1"/>
    </source>
</evidence>
<evidence type="ECO:0000256" key="3">
    <source>
        <dbReference type="ARBA" id="ARBA00022475"/>
    </source>
</evidence>
<organism evidence="7 8">
    <name type="scientific">Candidatus Paenalcaligenes intestinipullorum</name>
    <dbReference type="NCBI Taxonomy" id="2838718"/>
    <lineage>
        <taxon>Bacteria</taxon>
        <taxon>Pseudomonadati</taxon>
        <taxon>Pseudomonadota</taxon>
        <taxon>Betaproteobacteria</taxon>
        <taxon>Burkholderiales</taxon>
        <taxon>Alcaligenaceae</taxon>
        <taxon>Paenalcaligenes</taxon>
    </lineage>
</organism>
<dbReference type="InterPro" id="IPR027417">
    <property type="entry name" value="P-loop_NTPase"/>
</dbReference>